<dbReference type="RefSeq" id="WP_326840082.1">
    <property type="nucleotide sequence ID" value="NZ_JBKWRC010000001.1"/>
</dbReference>
<reference evidence="9" key="1">
    <citation type="submission" date="2019-04" db="EMBL/GenBank/DDBJ databases">
        <title>Evolution of Biomass-Degrading Anaerobic Consortia Revealed by Metagenomics.</title>
        <authorList>
            <person name="Peng X."/>
        </authorList>
    </citation>
    <scope>NUCLEOTIDE SEQUENCE</scope>
    <source>
        <strain evidence="9">SIG551</strain>
    </source>
</reference>
<evidence type="ECO:0000259" key="7">
    <source>
        <dbReference type="Pfam" id="PF02601"/>
    </source>
</evidence>
<dbReference type="Pfam" id="PF13742">
    <property type="entry name" value="tRNA_anti_2"/>
    <property type="match status" value="1"/>
</dbReference>
<comment type="catalytic activity">
    <reaction evidence="5 6">
        <text>Exonucleolytic cleavage in either 5'- to 3'- or 3'- to 5'-direction to yield nucleoside 5'-phosphates.</text>
        <dbReference type="EC" id="3.1.11.6"/>
    </reaction>
</comment>
<dbReference type="GO" id="GO:0009318">
    <property type="term" value="C:exodeoxyribonuclease VII complex"/>
    <property type="evidence" value="ECO:0007669"/>
    <property type="project" value="UniProtKB-UniRule"/>
</dbReference>
<dbReference type="GO" id="GO:0006308">
    <property type="term" value="P:DNA catabolic process"/>
    <property type="evidence" value="ECO:0007669"/>
    <property type="project" value="UniProtKB-UniRule"/>
</dbReference>
<organism evidence="9 10">
    <name type="scientific">Faecalispora sporosphaeroides</name>
    <dbReference type="NCBI Taxonomy" id="1549"/>
    <lineage>
        <taxon>Bacteria</taxon>
        <taxon>Bacillati</taxon>
        <taxon>Bacillota</taxon>
        <taxon>Clostridia</taxon>
        <taxon>Eubacteriales</taxon>
        <taxon>Oscillospiraceae</taxon>
        <taxon>Faecalispora</taxon>
    </lineage>
</organism>
<comment type="function">
    <text evidence="5">Bidirectionally degrades single-stranded DNA into large acid-insoluble oligonucleotides, which are then degraded further into small acid-soluble oligonucleotides.</text>
</comment>
<evidence type="ECO:0000256" key="2">
    <source>
        <dbReference type="ARBA" id="ARBA00022722"/>
    </source>
</evidence>
<gene>
    <name evidence="5 9" type="primary">xseA</name>
    <name evidence="9" type="ORF">E7512_04675</name>
</gene>
<evidence type="ECO:0000256" key="4">
    <source>
        <dbReference type="ARBA" id="ARBA00022839"/>
    </source>
</evidence>
<dbReference type="InterPro" id="IPR025824">
    <property type="entry name" value="OB-fold_nuc-bd_dom"/>
</dbReference>
<dbReference type="NCBIfam" id="TIGR00237">
    <property type="entry name" value="xseA"/>
    <property type="match status" value="1"/>
</dbReference>
<dbReference type="EC" id="3.1.11.6" evidence="5"/>
<feature type="domain" description="Exonuclease VII large subunit C-terminal" evidence="7">
    <location>
        <begin position="126"/>
        <end position="290"/>
    </location>
</feature>
<sequence length="387" mass="42356">MNTPVVLTVSQLNRYIKSLLDGDRMLPSVFLTGEISNFTNHYKSGHMYFSLKDSQCVVRAVMFAAQARRLRFLPQDGMKVIVRGRVTVYEQSGQYQVYVDDMQPDGLGALNLAYEQLKARLAAEGLFDASRKKPLPAYPKAVGVVTSPTGAAVQDIKQILGRRFPLAEVILCPVLVQGAGAAEQIAGAVERFNRLNCADVLIVGRGGGSIEDLWAFNEEIVARTVANSRIPVISAVGHETDFTICDFAADLRAPTPSAAAELAVPDIRELTAYVSGSVQRMKKSLGIEMHRMQIDRLVDRMSGKMKRDLEAGRMRLAERSASLQAFSPLRVLARGYCVALDAEGRTVRSAAQVRQGDSLNLVVRDGRLVCTVNEAREEQIGQEGDTP</sequence>
<dbReference type="CDD" id="cd04489">
    <property type="entry name" value="ExoVII_LU_OBF"/>
    <property type="match status" value="1"/>
</dbReference>
<dbReference type="PANTHER" id="PTHR30008">
    <property type="entry name" value="EXODEOXYRIBONUCLEASE 7 LARGE SUBUNIT"/>
    <property type="match status" value="1"/>
</dbReference>
<proteinExistence type="inferred from homology"/>
<comment type="caution">
    <text evidence="9">The sequence shown here is derived from an EMBL/GenBank/DDBJ whole genome shotgun (WGS) entry which is preliminary data.</text>
</comment>
<dbReference type="PANTHER" id="PTHR30008:SF0">
    <property type="entry name" value="EXODEOXYRIBONUCLEASE 7 LARGE SUBUNIT"/>
    <property type="match status" value="1"/>
</dbReference>
<evidence type="ECO:0000256" key="1">
    <source>
        <dbReference type="ARBA" id="ARBA00022490"/>
    </source>
</evidence>
<feature type="domain" description="OB-fold nucleic acid binding" evidence="8">
    <location>
        <begin position="7"/>
        <end position="103"/>
    </location>
</feature>
<dbReference type="GO" id="GO:0005737">
    <property type="term" value="C:cytoplasm"/>
    <property type="evidence" value="ECO:0007669"/>
    <property type="project" value="UniProtKB-SubCell"/>
</dbReference>
<keyword evidence="4 5" id="KW-0269">Exonuclease</keyword>
<comment type="subunit">
    <text evidence="5">Heterooligomer composed of large and small subunits.</text>
</comment>
<dbReference type="Pfam" id="PF02601">
    <property type="entry name" value="Exonuc_VII_L"/>
    <property type="match status" value="1"/>
</dbReference>
<keyword evidence="3 5" id="KW-0378">Hydrolase</keyword>
<keyword evidence="1 5" id="KW-0963">Cytoplasm</keyword>
<dbReference type="HAMAP" id="MF_00378">
    <property type="entry name" value="Exonuc_7_L"/>
    <property type="match status" value="1"/>
</dbReference>
<dbReference type="GO" id="GO:0003676">
    <property type="term" value="F:nucleic acid binding"/>
    <property type="evidence" value="ECO:0007669"/>
    <property type="project" value="InterPro"/>
</dbReference>
<comment type="similarity">
    <text evidence="5 6">Belongs to the XseA family.</text>
</comment>
<evidence type="ECO:0000256" key="6">
    <source>
        <dbReference type="RuleBase" id="RU004355"/>
    </source>
</evidence>
<evidence type="ECO:0000313" key="9">
    <source>
        <dbReference type="EMBL" id="MBE6832867.1"/>
    </source>
</evidence>
<dbReference type="Proteomes" id="UP000754750">
    <property type="component" value="Unassembled WGS sequence"/>
</dbReference>
<accession>A0A928KQF8</accession>
<dbReference type="AlphaFoldDB" id="A0A928KQF8"/>
<evidence type="ECO:0000313" key="10">
    <source>
        <dbReference type="Proteomes" id="UP000754750"/>
    </source>
</evidence>
<keyword evidence="2 5" id="KW-0540">Nuclease</keyword>
<comment type="subcellular location">
    <subcellularLocation>
        <location evidence="5 6">Cytoplasm</location>
    </subcellularLocation>
</comment>
<dbReference type="GO" id="GO:0008855">
    <property type="term" value="F:exodeoxyribonuclease VII activity"/>
    <property type="evidence" value="ECO:0007669"/>
    <property type="project" value="UniProtKB-UniRule"/>
</dbReference>
<evidence type="ECO:0000259" key="8">
    <source>
        <dbReference type="Pfam" id="PF13742"/>
    </source>
</evidence>
<dbReference type="InterPro" id="IPR003753">
    <property type="entry name" value="Exonuc_VII_L"/>
</dbReference>
<evidence type="ECO:0000256" key="5">
    <source>
        <dbReference type="HAMAP-Rule" id="MF_00378"/>
    </source>
</evidence>
<protein>
    <recommendedName>
        <fullName evidence="5">Exodeoxyribonuclease 7 large subunit</fullName>
        <ecNumber evidence="5">3.1.11.6</ecNumber>
    </recommendedName>
    <alternativeName>
        <fullName evidence="5">Exodeoxyribonuclease VII large subunit</fullName>
        <shortName evidence="5">Exonuclease VII large subunit</shortName>
    </alternativeName>
</protein>
<dbReference type="InterPro" id="IPR020579">
    <property type="entry name" value="Exonuc_VII_lsu_C"/>
</dbReference>
<dbReference type="EMBL" id="SVNY01000002">
    <property type="protein sequence ID" value="MBE6832867.1"/>
    <property type="molecule type" value="Genomic_DNA"/>
</dbReference>
<name>A0A928KQF8_9FIRM</name>
<evidence type="ECO:0000256" key="3">
    <source>
        <dbReference type="ARBA" id="ARBA00022801"/>
    </source>
</evidence>